<protein>
    <submittedName>
        <fullName evidence="3">Lactoylglutathione lyase</fullName>
    </submittedName>
</protein>
<dbReference type="Proteomes" id="UP000031599">
    <property type="component" value="Unassembled WGS sequence"/>
</dbReference>
<keyword evidence="3" id="KW-0456">Lyase</keyword>
<dbReference type="AlphaFoldDB" id="A0A0C1Z935"/>
<dbReference type="GO" id="GO:0016829">
    <property type="term" value="F:lyase activity"/>
    <property type="evidence" value="ECO:0007669"/>
    <property type="project" value="UniProtKB-KW"/>
</dbReference>
<name>A0A0C1Z935_9BACT</name>
<dbReference type="GO" id="GO:0046686">
    <property type="term" value="P:response to cadmium ion"/>
    <property type="evidence" value="ECO:0007669"/>
    <property type="project" value="TreeGrafter"/>
</dbReference>
<evidence type="ECO:0000313" key="3">
    <source>
        <dbReference type="EMBL" id="KIG14114.1"/>
    </source>
</evidence>
<dbReference type="EMBL" id="JMCC02000079">
    <property type="protein sequence ID" value="KIG14114.1"/>
    <property type="molecule type" value="Genomic_DNA"/>
</dbReference>
<dbReference type="InterPro" id="IPR052393">
    <property type="entry name" value="Cadmium-induced_rsp"/>
</dbReference>
<comment type="caution">
    <text evidence="3">The sequence shown here is derived from an EMBL/GenBank/DDBJ whole genome shotgun (WGS) entry which is preliminary data.</text>
</comment>
<organism evidence="3 4">
    <name type="scientific">Enhygromyxa salina</name>
    <dbReference type="NCBI Taxonomy" id="215803"/>
    <lineage>
        <taxon>Bacteria</taxon>
        <taxon>Pseudomonadati</taxon>
        <taxon>Myxococcota</taxon>
        <taxon>Polyangia</taxon>
        <taxon>Nannocystales</taxon>
        <taxon>Nannocystaceae</taxon>
        <taxon>Enhygromyxa</taxon>
    </lineage>
</organism>
<accession>A0A0C1Z935</accession>
<dbReference type="PANTHER" id="PTHR41294:SF1">
    <property type="entry name" value="CADMIUM-INDUCED PROTEIN CADI"/>
    <property type="match status" value="1"/>
</dbReference>
<dbReference type="InterPro" id="IPR004360">
    <property type="entry name" value="Glyas_Fos-R_dOase_dom"/>
</dbReference>
<dbReference type="SUPFAM" id="SSF54593">
    <property type="entry name" value="Glyoxalase/Bleomycin resistance protein/Dihydroxybiphenyl dioxygenase"/>
    <property type="match status" value="1"/>
</dbReference>
<dbReference type="InterPro" id="IPR037523">
    <property type="entry name" value="VOC_core"/>
</dbReference>
<dbReference type="NCBIfam" id="NF041414">
    <property type="entry name" value="ArsI_CadI_VOC"/>
    <property type="match status" value="1"/>
</dbReference>
<evidence type="ECO:0000256" key="1">
    <source>
        <dbReference type="SAM" id="MobiDB-lite"/>
    </source>
</evidence>
<dbReference type="PROSITE" id="PS51819">
    <property type="entry name" value="VOC"/>
    <property type="match status" value="1"/>
</dbReference>
<proteinExistence type="predicted"/>
<evidence type="ECO:0000259" key="2">
    <source>
        <dbReference type="PROSITE" id="PS51819"/>
    </source>
</evidence>
<dbReference type="PANTHER" id="PTHR41294">
    <property type="entry name" value="CADMIUM-INDUCED PROTEIN CADI"/>
    <property type="match status" value="1"/>
</dbReference>
<dbReference type="InterPro" id="IPR029068">
    <property type="entry name" value="Glyas_Bleomycin-R_OHBP_Dase"/>
</dbReference>
<feature type="region of interest" description="Disordered" evidence="1">
    <location>
        <begin position="156"/>
        <end position="188"/>
    </location>
</feature>
<dbReference type="InterPro" id="IPR049789">
    <property type="entry name" value="ArsI/CadI-like"/>
</dbReference>
<dbReference type="Pfam" id="PF00903">
    <property type="entry name" value="Glyoxalase"/>
    <property type="match status" value="1"/>
</dbReference>
<evidence type="ECO:0000313" key="4">
    <source>
        <dbReference type="Proteomes" id="UP000031599"/>
    </source>
</evidence>
<gene>
    <name evidence="3" type="ORF">DB30_07110</name>
</gene>
<reference evidence="3 4" key="1">
    <citation type="submission" date="2014-12" db="EMBL/GenBank/DDBJ databases">
        <title>Genome assembly of Enhygromyxa salina DSM 15201.</title>
        <authorList>
            <person name="Sharma G."/>
            <person name="Subramanian S."/>
        </authorList>
    </citation>
    <scope>NUCLEOTIDE SEQUENCE [LARGE SCALE GENOMIC DNA]</scope>
    <source>
        <strain evidence="3 4">DSM 15201</strain>
    </source>
</reference>
<feature type="domain" description="VOC" evidence="2">
    <location>
        <begin position="26"/>
        <end position="143"/>
    </location>
</feature>
<dbReference type="Gene3D" id="3.10.180.10">
    <property type="entry name" value="2,3-Dihydroxybiphenyl 1,2-Dioxygenase, domain 1"/>
    <property type="match status" value="1"/>
</dbReference>
<sequence length="188" mass="20712">MRPRSRDHVSQAMEHRTTAIEFPTQTRAHIALACRDVAQSQAFYEQLFNLQPTKVRDGYAKFEVLEPPLNLTLNYSPDSPKQHMPAHFGIQVKSTAAVLERRQAMARANIDARTEEGVGCCYAIQDKVWFADPDGNQWEVFVVTQADIPEHSQASQALPPVGQAGGASEQAKAGNESEPSCCPPTCCT</sequence>